<proteinExistence type="predicted"/>
<comment type="caution">
    <text evidence="3">The sequence shown here is derived from an EMBL/GenBank/DDBJ whole genome shotgun (WGS) entry which is preliminary data.</text>
</comment>
<dbReference type="EMBL" id="JABEZY010000007">
    <property type="protein sequence ID" value="MBA0742454.1"/>
    <property type="molecule type" value="Genomic_DNA"/>
</dbReference>
<reference evidence="3 4" key="1">
    <citation type="journal article" date="2019" name="Genome Biol. Evol.">
        <title>Insights into the evolution of the New World diploid cottons (Gossypium, subgenus Houzingenia) based on genome sequencing.</title>
        <authorList>
            <person name="Grover C.E."/>
            <person name="Arick M.A. 2nd"/>
            <person name="Thrash A."/>
            <person name="Conover J.L."/>
            <person name="Sanders W.S."/>
            <person name="Peterson D.G."/>
            <person name="Frelichowski J.E."/>
            <person name="Scheffler J.A."/>
            <person name="Scheffler B.E."/>
            <person name="Wendel J.F."/>
        </authorList>
    </citation>
    <scope>NUCLEOTIDE SEQUENCE [LARGE SCALE GENOMIC DNA]</scope>
    <source>
        <strain evidence="3">5</strain>
        <tissue evidence="3">Leaf</tissue>
    </source>
</reference>
<organism evidence="3 4">
    <name type="scientific">Gossypium gossypioides</name>
    <name type="common">Mexican cotton</name>
    <name type="synonym">Selera gossypioides</name>
    <dbReference type="NCBI Taxonomy" id="34282"/>
    <lineage>
        <taxon>Eukaryota</taxon>
        <taxon>Viridiplantae</taxon>
        <taxon>Streptophyta</taxon>
        <taxon>Embryophyta</taxon>
        <taxon>Tracheophyta</taxon>
        <taxon>Spermatophyta</taxon>
        <taxon>Magnoliopsida</taxon>
        <taxon>eudicotyledons</taxon>
        <taxon>Gunneridae</taxon>
        <taxon>Pentapetalae</taxon>
        <taxon>rosids</taxon>
        <taxon>malvids</taxon>
        <taxon>Malvales</taxon>
        <taxon>Malvaceae</taxon>
        <taxon>Malvoideae</taxon>
        <taxon>Gossypium</taxon>
    </lineage>
</organism>
<dbReference type="Proteomes" id="UP000593579">
    <property type="component" value="Unassembled WGS sequence"/>
</dbReference>
<keyword evidence="4" id="KW-1185">Reference proteome</keyword>
<dbReference type="OrthoDB" id="1704964at2759"/>
<dbReference type="Gene3D" id="3.80.10.10">
    <property type="entry name" value="Ribonuclease Inhibitor"/>
    <property type="match status" value="1"/>
</dbReference>
<accession>A0A7J9C242</accession>
<evidence type="ECO:0000256" key="1">
    <source>
        <dbReference type="ARBA" id="ARBA00022821"/>
    </source>
</evidence>
<sequence>MTLSLFPQLKSLELKNLQHLSGFCSTSQNKVIEFAFMKSMRIYNCPNLDSFVWRYTRQENQRICSQGDLFDNKVAFPKLQELRVKGCDKLLSIFPSNVLTTFQRLQHLTVNTCGSLQQNVFPASIAKDLPRLRYLGIFYCGVEEIVSKLEEGSESETAVNFELDQLYSLRLWRLPELKCFYPGKHTTKWPMLNKLELVECEKLKILGTQLITNNGQLDPSTTFLLRKGILKGKTALFFAKIMKARLKNPVIKS</sequence>
<dbReference type="InterPro" id="IPR050905">
    <property type="entry name" value="Plant_NBS-LRR"/>
</dbReference>
<feature type="domain" description="Disease resistance protein At4g27190-like leucine-rich repeats" evidence="2">
    <location>
        <begin position="101"/>
        <end position="206"/>
    </location>
</feature>
<evidence type="ECO:0000259" key="2">
    <source>
        <dbReference type="Pfam" id="PF23247"/>
    </source>
</evidence>
<dbReference type="InterPro" id="IPR057135">
    <property type="entry name" value="At4g27190-like_LRR"/>
</dbReference>
<dbReference type="SUPFAM" id="SSF52047">
    <property type="entry name" value="RNI-like"/>
    <property type="match status" value="1"/>
</dbReference>
<dbReference type="PANTHER" id="PTHR33463:SF167">
    <property type="entry name" value="PUTATIVE-RELATED"/>
    <property type="match status" value="1"/>
</dbReference>
<evidence type="ECO:0000313" key="4">
    <source>
        <dbReference type="Proteomes" id="UP000593579"/>
    </source>
</evidence>
<protein>
    <recommendedName>
        <fullName evidence="2">Disease resistance protein At4g27190-like leucine-rich repeats domain-containing protein</fullName>
    </recommendedName>
</protein>
<evidence type="ECO:0000313" key="3">
    <source>
        <dbReference type="EMBL" id="MBA0742454.1"/>
    </source>
</evidence>
<dbReference type="InterPro" id="IPR032675">
    <property type="entry name" value="LRR_dom_sf"/>
</dbReference>
<dbReference type="PANTHER" id="PTHR33463">
    <property type="entry name" value="NB-ARC DOMAIN-CONTAINING PROTEIN-RELATED"/>
    <property type="match status" value="1"/>
</dbReference>
<dbReference type="Pfam" id="PF23247">
    <property type="entry name" value="LRR_RPS2"/>
    <property type="match status" value="1"/>
</dbReference>
<gene>
    <name evidence="3" type="ORF">Gogos_015510</name>
</gene>
<dbReference type="AlphaFoldDB" id="A0A7J9C242"/>
<name>A0A7J9C242_GOSGO</name>
<keyword evidence="1" id="KW-0611">Plant defense</keyword>